<evidence type="ECO:0000313" key="3">
    <source>
        <dbReference type="Proteomes" id="UP000325081"/>
    </source>
</evidence>
<feature type="region of interest" description="Disordered" evidence="1">
    <location>
        <begin position="1"/>
        <end position="78"/>
    </location>
</feature>
<name>A0A5A7PYS6_STRAF</name>
<keyword evidence="2" id="KW-0371">Homeobox</keyword>
<feature type="non-terminal residue" evidence="2">
    <location>
        <position position="110"/>
    </location>
</feature>
<keyword evidence="2" id="KW-0238">DNA-binding</keyword>
<accession>A0A5A7PYS6</accession>
<keyword evidence="3" id="KW-1185">Reference proteome</keyword>
<dbReference type="GO" id="GO:0003700">
    <property type="term" value="F:DNA-binding transcription factor activity"/>
    <property type="evidence" value="ECO:0007669"/>
    <property type="project" value="InterPro"/>
</dbReference>
<organism evidence="2 3">
    <name type="scientific">Striga asiatica</name>
    <name type="common">Asiatic witchweed</name>
    <name type="synonym">Buchnera asiatica</name>
    <dbReference type="NCBI Taxonomy" id="4170"/>
    <lineage>
        <taxon>Eukaryota</taxon>
        <taxon>Viridiplantae</taxon>
        <taxon>Streptophyta</taxon>
        <taxon>Embryophyta</taxon>
        <taxon>Tracheophyta</taxon>
        <taxon>Spermatophyta</taxon>
        <taxon>Magnoliopsida</taxon>
        <taxon>eudicotyledons</taxon>
        <taxon>Gunneridae</taxon>
        <taxon>Pentapetalae</taxon>
        <taxon>asterids</taxon>
        <taxon>lamiids</taxon>
        <taxon>Lamiales</taxon>
        <taxon>Orobanchaceae</taxon>
        <taxon>Buchnereae</taxon>
        <taxon>Striga</taxon>
    </lineage>
</organism>
<sequence>MFDDNEMSRGEENEDEITSYDRNILSENSSENTSWIDLNEDAASNEAENHIKNELSTNDGSKSGEQINNNNKEKKTTVRQYVRSKMPRLRWTPDLHLSFVHAIERLGGQE</sequence>
<proteinExistence type="predicted"/>
<evidence type="ECO:0000256" key="1">
    <source>
        <dbReference type="SAM" id="MobiDB-lite"/>
    </source>
</evidence>
<dbReference type="AlphaFoldDB" id="A0A5A7PYS6"/>
<dbReference type="OrthoDB" id="911093at2759"/>
<dbReference type="EMBL" id="BKCP01005437">
    <property type="protein sequence ID" value="GER38053.1"/>
    <property type="molecule type" value="Genomic_DNA"/>
</dbReference>
<feature type="compositionally biased region" description="Polar residues" evidence="1">
    <location>
        <begin position="25"/>
        <end position="36"/>
    </location>
</feature>
<gene>
    <name evidence="2" type="ORF">STAS_14511</name>
</gene>
<dbReference type="PANTHER" id="PTHR31314:SF174">
    <property type="entry name" value="OS02G0241200 PROTEIN"/>
    <property type="match status" value="1"/>
</dbReference>
<protein>
    <submittedName>
        <fullName evidence="2">Homeodomain-like superfamily protein</fullName>
    </submittedName>
</protein>
<dbReference type="GO" id="GO:0003677">
    <property type="term" value="F:DNA binding"/>
    <property type="evidence" value="ECO:0007669"/>
    <property type="project" value="UniProtKB-KW"/>
</dbReference>
<dbReference type="InterPro" id="IPR046955">
    <property type="entry name" value="PHR1-like"/>
</dbReference>
<feature type="compositionally biased region" description="Polar residues" evidence="1">
    <location>
        <begin position="54"/>
        <end position="70"/>
    </location>
</feature>
<comment type="caution">
    <text evidence="2">The sequence shown here is derived from an EMBL/GenBank/DDBJ whole genome shotgun (WGS) entry which is preliminary data.</text>
</comment>
<dbReference type="PANTHER" id="PTHR31314">
    <property type="entry name" value="MYB FAMILY TRANSCRIPTION FACTOR PHL7-LIKE"/>
    <property type="match status" value="1"/>
</dbReference>
<feature type="compositionally biased region" description="Basic and acidic residues" evidence="1">
    <location>
        <begin position="1"/>
        <end position="11"/>
    </location>
</feature>
<dbReference type="Proteomes" id="UP000325081">
    <property type="component" value="Unassembled WGS sequence"/>
</dbReference>
<evidence type="ECO:0000313" key="2">
    <source>
        <dbReference type="EMBL" id="GER38053.1"/>
    </source>
</evidence>
<dbReference type="Gene3D" id="1.10.10.60">
    <property type="entry name" value="Homeodomain-like"/>
    <property type="match status" value="1"/>
</dbReference>
<reference evidence="3" key="1">
    <citation type="journal article" date="2019" name="Curr. Biol.">
        <title>Genome Sequence of Striga asiatica Provides Insight into the Evolution of Plant Parasitism.</title>
        <authorList>
            <person name="Yoshida S."/>
            <person name="Kim S."/>
            <person name="Wafula E.K."/>
            <person name="Tanskanen J."/>
            <person name="Kim Y.M."/>
            <person name="Honaas L."/>
            <person name="Yang Z."/>
            <person name="Spallek T."/>
            <person name="Conn C.E."/>
            <person name="Ichihashi Y."/>
            <person name="Cheong K."/>
            <person name="Cui S."/>
            <person name="Der J.P."/>
            <person name="Gundlach H."/>
            <person name="Jiao Y."/>
            <person name="Hori C."/>
            <person name="Ishida J.K."/>
            <person name="Kasahara H."/>
            <person name="Kiba T."/>
            <person name="Kim M.S."/>
            <person name="Koo N."/>
            <person name="Laohavisit A."/>
            <person name="Lee Y.H."/>
            <person name="Lumba S."/>
            <person name="McCourt P."/>
            <person name="Mortimer J.C."/>
            <person name="Mutuku J.M."/>
            <person name="Nomura T."/>
            <person name="Sasaki-Sekimoto Y."/>
            <person name="Seto Y."/>
            <person name="Wang Y."/>
            <person name="Wakatake T."/>
            <person name="Sakakibara H."/>
            <person name="Demura T."/>
            <person name="Yamaguchi S."/>
            <person name="Yoneyama K."/>
            <person name="Manabe R.I."/>
            <person name="Nelson D.C."/>
            <person name="Schulman A.H."/>
            <person name="Timko M.P."/>
            <person name="dePamphilis C.W."/>
            <person name="Choi D."/>
            <person name="Shirasu K."/>
        </authorList>
    </citation>
    <scope>NUCLEOTIDE SEQUENCE [LARGE SCALE GENOMIC DNA]</scope>
    <source>
        <strain evidence="3">cv. UVA1</strain>
    </source>
</reference>